<proteinExistence type="predicted"/>
<dbReference type="EMBL" id="GBXM01001683">
    <property type="protein sequence ID" value="JAI06895.1"/>
    <property type="molecule type" value="Transcribed_RNA"/>
</dbReference>
<protein>
    <submittedName>
        <fullName evidence="1">Uncharacterized protein</fullName>
    </submittedName>
</protein>
<accession>A0A0E9XW67</accession>
<name>A0A0E9XW67_ANGAN</name>
<evidence type="ECO:0000313" key="1">
    <source>
        <dbReference type="EMBL" id="JAI06895.1"/>
    </source>
</evidence>
<reference evidence="1" key="2">
    <citation type="journal article" date="2015" name="Fish Shellfish Immunol.">
        <title>Early steps in the European eel (Anguilla anguilla)-Vibrio vulnificus interaction in the gills: Role of the RtxA13 toxin.</title>
        <authorList>
            <person name="Callol A."/>
            <person name="Pajuelo D."/>
            <person name="Ebbesson L."/>
            <person name="Teles M."/>
            <person name="MacKenzie S."/>
            <person name="Amaro C."/>
        </authorList>
    </citation>
    <scope>NUCLEOTIDE SEQUENCE</scope>
</reference>
<dbReference type="AlphaFoldDB" id="A0A0E9XW67"/>
<organism evidence="1">
    <name type="scientific">Anguilla anguilla</name>
    <name type="common">European freshwater eel</name>
    <name type="synonym">Muraena anguilla</name>
    <dbReference type="NCBI Taxonomy" id="7936"/>
    <lineage>
        <taxon>Eukaryota</taxon>
        <taxon>Metazoa</taxon>
        <taxon>Chordata</taxon>
        <taxon>Craniata</taxon>
        <taxon>Vertebrata</taxon>
        <taxon>Euteleostomi</taxon>
        <taxon>Actinopterygii</taxon>
        <taxon>Neopterygii</taxon>
        <taxon>Teleostei</taxon>
        <taxon>Anguilliformes</taxon>
        <taxon>Anguillidae</taxon>
        <taxon>Anguilla</taxon>
    </lineage>
</organism>
<sequence>MVKSSEDGCLLQSDVNDLKLLTTYFSVS</sequence>
<reference evidence="1" key="1">
    <citation type="submission" date="2014-11" db="EMBL/GenBank/DDBJ databases">
        <authorList>
            <person name="Amaro Gonzalez C."/>
        </authorList>
    </citation>
    <scope>NUCLEOTIDE SEQUENCE</scope>
</reference>